<evidence type="ECO:0000313" key="3">
    <source>
        <dbReference type="Proteomes" id="UP001170364"/>
    </source>
</evidence>
<protein>
    <submittedName>
        <fullName evidence="2">Uncharacterized protein</fullName>
    </submittedName>
</protein>
<sequence length="214" mass="25868">MEITESFIRQRRNLLLTSIVLFLINFAGIEIPNKLVIATTEYKIADPIIIYMFIWLMLFYFLWRYFQYYNELLEKHKEYNFFIYPISYLPEELYFGFKNINLFYVISFFWSIIRILLVSFSNFLSSIISSIFNKNITETLLPFILAGVVILSSFQSSYYKNKEPEILKKLKLVENKIWNEPILEMKLKVNDYFNINIFDIKNSQEIYNYDLILN</sequence>
<dbReference type="EMBL" id="JAQJJG010000009">
    <property type="protein sequence ID" value="MDN5123940.1"/>
    <property type="molecule type" value="Genomic_DNA"/>
</dbReference>
<comment type="caution">
    <text evidence="2">The sequence shown here is derived from an EMBL/GenBank/DDBJ whole genome shotgun (WGS) entry which is preliminary data.</text>
</comment>
<proteinExistence type="predicted"/>
<dbReference type="RefSeq" id="WP_301370771.1">
    <property type="nucleotide sequence ID" value="NZ_JAQJJF010000009.1"/>
</dbReference>
<organism evidence="2 3">
    <name type="scientific">Aliarcobacter butzleri</name>
    <dbReference type="NCBI Taxonomy" id="28197"/>
    <lineage>
        <taxon>Bacteria</taxon>
        <taxon>Pseudomonadati</taxon>
        <taxon>Campylobacterota</taxon>
        <taxon>Epsilonproteobacteria</taxon>
        <taxon>Campylobacterales</taxon>
        <taxon>Arcobacteraceae</taxon>
        <taxon>Aliarcobacter</taxon>
    </lineage>
</organism>
<feature type="transmembrane region" description="Helical" evidence="1">
    <location>
        <begin position="140"/>
        <end position="159"/>
    </location>
</feature>
<evidence type="ECO:0000256" key="1">
    <source>
        <dbReference type="SAM" id="Phobius"/>
    </source>
</evidence>
<keyword evidence="1" id="KW-0812">Transmembrane</keyword>
<dbReference type="AlphaFoldDB" id="A0AAW7QDG0"/>
<dbReference type="Proteomes" id="UP001170364">
    <property type="component" value="Unassembled WGS sequence"/>
</dbReference>
<feature type="transmembrane region" description="Helical" evidence="1">
    <location>
        <begin position="102"/>
        <end position="128"/>
    </location>
</feature>
<gene>
    <name evidence="2" type="ORF">PJV93_08505</name>
</gene>
<feature type="transmembrane region" description="Helical" evidence="1">
    <location>
        <begin position="48"/>
        <end position="66"/>
    </location>
</feature>
<reference evidence="2" key="1">
    <citation type="journal article" date="2023" name="Microorganisms">
        <title>Genomic Characterization of Arcobacter butzleri Strains Isolated from Various Sources in Lithuania.</title>
        <authorList>
            <person name="Uljanovas D."/>
            <person name="Golz G."/>
            <person name="Fleischmann S."/>
            <person name="Kudirkiene E."/>
            <person name="Kasetiene N."/>
            <person name="Grineviciene A."/>
            <person name="Tamuleviciene E."/>
            <person name="Aksomaitiene J."/>
            <person name="Alter T."/>
            <person name="Malakauskas M."/>
        </authorList>
    </citation>
    <scope>NUCLEOTIDE SEQUENCE</scope>
    <source>
        <strain evidence="2">S41</strain>
    </source>
</reference>
<keyword evidence="1" id="KW-1133">Transmembrane helix</keyword>
<evidence type="ECO:0000313" key="2">
    <source>
        <dbReference type="EMBL" id="MDN5123940.1"/>
    </source>
</evidence>
<name>A0AAW7QDG0_9BACT</name>
<feature type="transmembrane region" description="Helical" evidence="1">
    <location>
        <begin position="12"/>
        <end position="28"/>
    </location>
</feature>
<reference evidence="2" key="2">
    <citation type="submission" date="2023-01" db="EMBL/GenBank/DDBJ databases">
        <authorList>
            <person name="Uljanovas D."/>
        </authorList>
    </citation>
    <scope>NUCLEOTIDE SEQUENCE</scope>
    <source>
        <strain evidence="2">S41</strain>
    </source>
</reference>
<keyword evidence="1" id="KW-0472">Membrane</keyword>
<accession>A0AAW7QDG0</accession>